<reference evidence="8" key="1">
    <citation type="submission" date="2024-03" db="EMBL/GenBank/DDBJ databases">
        <authorList>
            <consortium name="ELIXIR-Norway"/>
            <consortium name="Elixir Norway"/>
        </authorList>
    </citation>
    <scope>NUCLEOTIDE SEQUENCE</scope>
</reference>
<dbReference type="Proteomes" id="UP001497522">
    <property type="component" value="Chromosome 7"/>
</dbReference>
<dbReference type="PROSITE" id="PS50011">
    <property type="entry name" value="PROTEIN_KINASE_DOM"/>
    <property type="match status" value="2"/>
</dbReference>
<evidence type="ECO:0000313" key="9">
    <source>
        <dbReference type="Proteomes" id="UP001497522"/>
    </source>
</evidence>
<keyword evidence="4" id="KW-0418">Kinase</keyword>
<feature type="domain" description="Protein kinase" evidence="7">
    <location>
        <begin position="419"/>
        <end position="691"/>
    </location>
</feature>
<organism evidence="8 9">
    <name type="scientific">Sphagnum jensenii</name>
    <dbReference type="NCBI Taxonomy" id="128206"/>
    <lineage>
        <taxon>Eukaryota</taxon>
        <taxon>Viridiplantae</taxon>
        <taxon>Streptophyta</taxon>
        <taxon>Embryophyta</taxon>
        <taxon>Bryophyta</taxon>
        <taxon>Sphagnophytina</taxon>
        <taxon>Sphagnopsida</taxon>
        <taxon>Sphagnales</taxon>
        <taxon>Sphagnaceae</taxon>
        <taxon>Sphagnum</taxon>
    </lineage>
</organism>
<evidence type="ECO:0000256" key="2">
    <source>
        <dbReference type="ARBA" id="ARBA00022679"/>
    </source>
</evidence>
<feature type="domain" description="Protein kinase" evidence="7">
    <location>
        <begin position="69"/>
        <end position="347"/>
    </location>
</feature>
<gene>
    <name evidence="8" type="ORF">CSSPJE1EN2_LOCUS20744</name>
</gene>
<dbReference type="SUPFAM" id="SSF56112">
    <property type="entry name" value="Protein kinase-like (PK-like)"/>
    <property type="match status" value="2"/>
</dbReference>
<keyword evidence="3 6" id="KW-0547">Nucleotide-binding</keyword>
<evidence type="ECO:0000259" key="7">
    <source>
        <dbReference type="PROSITE" id="PS50011"/>
    </source>
</evidence>
<feature type="binding site" evidence="6">
    <location>
        <position position="447"/>
    </location>
    <ligand>
        <name>ATP</name>
        <dbReference type="ChEBI" id="CHEBI:30616"/>
    </ligand>
</feature>
<dbReference type="InterPro" id="IPR011009">
    <property type="entry name" value="Kinase-like_dom_sf"/>
</dbReference>
<dbReference type="EMBL" id="OZ023708">
    <property type="protein sequence ID" value="CAK9879180.1"/>
    <property type="molecule type" value="Genomic_DNA"/>
</dbReference>
<dbReference type="SMART" id="SM00220">
    <property type="entry name" value="S_TKc"/>
    <property type="match status" value="2"/>
</dbReference>
<dbReference type="InterPro" id="IPR000719">
    <property type="entry name" value="Prot_kinase_dom"/>
</dbReference>
<evidence type="ECO:0000256" key="5">
    <source>
        <dbReference type="ARBA" id="ARBA00022840"/>
    </source>
</evidence>
<dbReference type="InterPro" id="IPR001245">
    <property type="entry name" value="Ser-Thr/Tyr_kinase_cat_dom"/>
</dbReference>
<evidence type="ECO:0000313" key="8">
    <source>
        <dbReference type="EMBL" id="CAK9879180.1"/>
    </source>
</evidence>
<protein>
    <recommendedName>
        <fullName evidence="7">Protein kinase domain-containing protein</fullName>
    </recommendedName>
</protein>
<proteinExistence type="predicted"/>
<evidence type="ECO:0000256" key="4">
    <source>
        <dbReference type="ARBA" id="ARBA00022777"/>
    </source>
</evidence>
<dbReference type="InterPro" id="IPR052059">
    <property type="entry name" value="CR_Ser/Thr_kinase"/>
</dbReference>
<accession>A0ABP1BSD2</accession>
<evidence type="ECO:0000256" key="3">
    <source>
        <dbReference type="ARBA" id="ARBA00022741"/>
    </source>
</evidence>
<dbReference type="PANTHER" id="PTHR47973">
    <property type="entry name" value="CYSTEINE-RICH RECEPTOR-LIKE PROTEIN KINASE 3"/>
    <property type="match status" value="1"/>
</dbReference>
<evidence type="ECO:0000256" key="1">
    <source>
        <dbReference type="ARBA" id="ARBA00022527"/>
    </source>
</evidence>
<dbReference type="InterPro" id="IPR017441">
    <property type="entry name" value="Protein_kinase_ATP_BS"/>
</dbReference>
<keyword evidence="9" id="KW-1185">Reference proteome</keyword>
<dbReference type="InterPro" id="IPR008271">
    <property type="entry name" value="Ser/Thr_kinase_AS"/>
</dbReference>
<dbReference type="Gene3D" id="1.10.510.10">
    <property type="entry name" value="Transferase(Phosphotransferase) domain 1"/>
    <property type="match status" value="2"/>
</dbReference>
<dbReference type="Pfam" id="PF07714">
    <property type="entry name" value="PK_Tyr_Ser-Thr"/>
    <property type="match status" value="1"/>
</dbReference>
<keyword evidence="2" id="KW-0808">Transferase</keyword>
<dbReference type="PROSITE" id="PS00108">
    <property type="entry name" value="PROTEIN_KINASE_ST"/>
    <property type="match status" value="2"/>
</dbReference>
<dbReference type="CDD" id="cd14066">
    <property type="entry name" value="STKc_IRAK"/>
    <property type="match status" value="2"/>
</dbReference>
<name>A0ABP1BSD2_9BRYO</name>
<dbReference type="Pfam" id="PF00069">
    <property type="entry name" value="Pkinase"/>
    <property type="match status" value="1"/>
</dbReference>
<keyword evidence="5 6" id="KW-0067">ATP-binding</keyword>
<keyword evidence="1" id="KW-0723">Serine/threonine-protein kinase</keyword>
<feature type="binding site" evidence="6">
    <location>
        <position position="101"/>
    </location>
    <ligand>
        <name>ATP</name>
        <dbReference type="ChEBI" id="CHEBI:30616"/>
    </ligand>
</feature>
<sequence length="754" mass="84996">MGCVLVCPCQHTHTTDVSGHSEVSDHGLRSVSTSSHGSEAYLYKSSLQEKTTGASVFTMAELSKGTGDFSQSNKIGQGGFGLVYRCKLRDGRTVAIKRAKKDRFEKRLSVEFKTELDMLSQVDHLNLVKLIGYLEAEHEHILVMEYVPNGNLREHLDDNYLQLDWPRRFNICVGIARGLSYLHGDSHQRIIHRDIKAPNILLDKQFNAKIADFGLARLFPDDESHMTTFHIAGTRGYLAPEYATLGQLSDKVDVYSFGILLLEIISGRKNIDFTLSIDKIYLLEWAWFLHENKMLQNLIDQNLTINNNLENQIQHVINVALLCVHTIPTRRPSMMHVLAMLLGEEGVEVAFRESLGSKQNDSLMSTSSNQSSTANLAICNTNCSLELPNTNNVFAEFAKKEVQPTLYSYNILKTATKDFHQNNKLGEGGFGIVYKGVLSTGGELAIKLLKKSKQGVTEFLNEIVLLTSVRHKNLVTLKGCCLHGVQRLLVYEFVENQNLAEVLWGDNYLQLDWPRRFNICVGIAHGLSYLHEDSHQRIIHRDIKAPNILLDKQFNAKIADFGLARLFPDDESHMTTFHIAGTRGYLAPEYATLGQLSDKVDVYSFGILLLEIISGRKNIDFTLSIDKIYLLEWAWFLHENTMLQNLIDQNLTINNNLESQIQHVINVALLCVHTIPTRRPSMMHVLAMLLAEKEVEVAFRESLGSKQNDSFMSKSSNQSSIANLAFCNTNCSSELPNDNNGLVELETSWILDHT</sequence>
<evidence type="ECO:0000256" key="6">
    <source>
        <dbReference type="PROSITE-ProRule" id="PRU10141"/>
    </source>
</evidence>
<dbReference type="PROSITE" id="PS00107">
    <property type="entry name" value="PROTEIN_KINASE_ATP"/>
    <property type="match status" value="2"/>
</dbReference>
<dbReference type="Gene3D" id="3.30.200.20">
    <property type="entry name" value="Phosphorylase Kinase, domain 1"/>
    <property type="match status" value="2"/>
</dbReference>